<evidence type="ECO:0000256" key="4">
    <source>
        <dbReference type="ARBA" id="ARBA00022490"/>
    </source>
</evidence>
<evidence type="ECO:0000256" key="5">
    <source>
        <dbReference type="ARBA" id="ARBA00022553"/>
    </source>
</evidence>
<feature type="domain" description="Signal transduction histidine kinase dimerisation/phosphoacceptor" evidence="8">
    <location>
        <begin position="113"/>
        <end position="178"/>
    </location>
</feature>
<proteinExistence type="predicted"/>
<dbReference type="Gene3D" id="1.10.287.130">
    <property type="match status" value="1"/>
</dbReference>
<organism evidence="9 10">
    <name type="scientific">Lactuca saligna</name>
    <name type="common">Willowleaf lettuce</name>
    <dbReference type="NCBI Taxonomy" id="75948"/>
    <lineage>
        <taxon>Eukaryota</taxon>
        <taxon>Viridiplantae</taxon>
        <taxon>Streptophyta</taxon>
        <taxon>Embryophyta</taxon>
        <taxon>Tracheophyta</taxon>
        <taxon>Spermatophyta</taxon>
        <taxon>Magnoliopsida</taxon>
        <taxon>eudicotyledons</taxon>
        <taxon>Gunneridae</taxon>
        <taxon>Pentapetalae</taxon>
        <taxon>asterids</taxon>
        <taxon>campanulids</taxon>
        <taxon>Asterales</taxon>
        <taxon>Asteraceae</taxon>
        <taxon>Cichorioideae</taxon>
        <taxon>Cichorieae</taxon>
        <taxon>Lactucinae</taxon>
        <taxon>Lactuca</taxon>
    </lineage>
</organism>
<name>A0AA35Z6Z8_LACSI</name>
<dbReference type="GO" id="GO:0005886">
    <property type="term" value="C:plasma membrane"/>
    <property type="evidence" value="ECO:0007669"/>
    <property type="project" value="TreeGrafter"/>
</dbReference>
<evidence type="ECO:0000256" key="1">
    <source>
        <dbReference type="ARBA" id="ARBA00000085"/>
    </source>
</evidence>
<keyword evidence="5" id="KW-0597">Phosphoprotein</keyword>
<dbReference type="CDD" id="cd00082">
    <property type="entry name" value="HisKA"/>
    <property type="match status" value="1"/>
</dbReference>
<dbReference type="Pfam" id="PF00512">
    <property type="entry name" value="HisKA"/>
    <property type="match status" value="1"/>
</dbReference>
<evidence type="ECO:0000259" key="8">
    <source>
        <dbReference type="SMART" id="SM00388"/>
    </source>
</evidence>
<dbReference type="PANTHER" id="PTHR43047">
    <property type="entry name" value="TWO-COMPONENT HISTIDINE PROTEIN KINASE"/>
    <property type="match status" value="1"/>
</dbReference>
<evidence type="ECO:0000256" key="2">
    <source>
        <dbReference type="ARBA" id="ARBA00004496"/>
    </source>
</evidence>
<dbReference type="AlphaFoldDB" id="A0AA35Z6Z8"/>
<gene>
    <name evidence="9" type="ORF">LSALG_LOCUS26478</name>
</gene>
<dbReference type="SMART" id="SM00388">
    <property type="entry name" value="HisKA"/>
    <property type="match status" value="1"/>
</dbReference>
<evidence type="ECO:0000313" key="9">
    <source>
        <dbReference type="EMBL" id="CAI9287091.1"/>
    </source>
</evidence>
<evidence type="ECO:0000313" key="10">
    <source>
        <dbReference type="Proteomes" id="UP001177003"/>
    </source>
</evidence>
<evidence type="ECO:0000256" key="7">
    <source>
        <dbReference type="ARBA" id="ARBA00022777"/>
    </source>
</evidence>
<keyword evidence="7" id="KW-0418">Kinase</keyword>
<dbReference type="GO" id="GO:0000155">
    <property type="term" value="F:phosphorelay sensor kinase activity"/>
    <property type="evidence" value="ECO:0007669"/>
    <property type="project" value="InterPro"/>
</dbReference>
<dbReference type="InterPro" id="IPR003661">
    <property type="entry name" value="HisK_dim/P_dom"/>
</dbReference>
<evidence type="ECO:0000256" key="3">
    <source>
        <dbReference type="ARBA" id="ARBA00012438"/>
    </source>
</evidence>
<protein>
    <recommendedName>
        <fullName evidence="3">histidine kinase</fullName>
        <ecNumber evidence="3">2.7.13.3</ecNumber>
    </recommendedName>
</protein>
<dbReference type="GO" id="GO:0005737">
    <property type="term" value="C:cytoplasm"/>
    <property type="evidence" value="ECO:0007669"/>
    <property type="project" value="UniProtKB-SubCell"/>
</dbReference>
<dbReference type="FunFam" id="1.10.287.130:FF:000030">
    <property type="entry name" value="Putative histidine kinase 5"/>
    <property type="match status" value="1"/>
</dbReference>
<keyword evidence="6" id="KW-0808">Transferase</keyword>
<reference evidence="9" key="1">
    <citation type="submission" date="2023-04" db="EMBL/GenBank/DDBJ databases">
        <authorList>
            <person name="Vijverberg K."/>
            <person name="Xiong W."/>
            <person name="Schranz E."/>
        </authorList>
    </citation>
    <scope>NUCLEOTIDE SEQUENCE</scope>
</reference>
<dbReference type="GO" id="GO:0009927">
    <property type="term" value="F:histidine phosphotransfer kinase activity"/>
    <property type="evidence" value="ECO:0007669"/>
    <property type="project" value="TreeGrafter"/>
</dbReference>
<dbReference type="PANTHER" id="PTHR43047:SF68">
    <property type="entry name" value="HISTIDINE KINASE 5"/>
    <property type="match status" value="1"/>
</dbReference>
<dbReference type="InterPro" id="IPR036097">
    <property type="entry name" value="HisK_dim/P_sf"/>
</dbReference>
<keyword evidence="10" id="KW-1185">Reference proteome</keyword>
<comment type="subcellular location">
    <subcellularLocation>
        <location evidence="2">Cytoplasm</location>
    </subcellularLocation>
</comment>
<dbReference type="SUPFAM" id="SSF47384">
    <property type="entry name" value="Homodimeric domain of signal transducing histidine kinase"/>
    <property type="match status" value="1"/>
</dbReference>
<evidence type="ECO:0000256" key="6">
    <source>
        <dbReference type="ARBA" id="ARBA00022679"/>
    </source>
</evidence>
<dbReference type="EMBL" id="OX465081">
    <property type="protein sequence ID" value="CAI9287091.1"/>
    <property type="molecule type" value="Genomic_DNA"/>
</dbReference>
<keyword evidence="4" id="KW-0963">Cytoplasm</keyword>
<accession>A0AA35Z6Z8</accession>
<comment type="catalytic activity">
    <reaction evidence="1">
        <text>ATP + protein L-histidine = ADP + protein N-phospho-L-histidine.</text>
        <dbReference type="EC" id="2.7.13.3"/>
    </reaction>
</comment>
<dbReference type="Proteomes" id="UP001177003">
    <property type="component" value="Chromosome 5"/>
</dbReference>
<sequence>MVIVSSWVCSFSTMKIRRQPRKSVTNLLQDSSTSKEDLCCNRFKKISICLREEDIIGKTDVEIFKGGAVKESQDFKREVLEKGLPGKGKIRPNYLAKETEVNKTIHITEETMRAKQILATMSHEIRSPLSGVVSMAEILSTTKVDKDQNQLLGVMLSSGDLLLQLINAILHLSIVGSV</sequence>
<dbReference type="EC" id="2.7.13.3" evidence="3"/>